<comment type="caution">
    <text evidence="1">The sequence shown here is derived from an EMBL/GenBank/DDBJ whole genome shotgun (WGS) entry which is preliminary data.</text>
</comment>
<dbReference type="PANTHER" id="PTHR16214:SF3">
    <property type="entry name" value="TRANSMEMBRANE PROTEIN 260"/>
    <property type="match status" value="1"/>
</dbReference>
<name>A0A0F8Y3T5_9ZZZZ</name>
<reference evidence="1" key="1">
    <citation type="journal article" date="2015" name="Nature">
        <title>Complex archaea that bridge the gap between prokaryotes and eukaryotes.</title>
        <authorList>
            <person name="Spang A."/>
            <person name="Saw J.H."/>
            <person name="Jorgensen S.L."/>
            <person name="Zaremba-Niedzwiedzka K."/>
            <person name="Martijn J."/>
            <person name="Lind A.E."/>
            <person name="van Eijk R."/>
            <person name="Schleper C."/>
            <person name="Guy L."/>
            <person name="Ettema T.J."/>
        </authorList>
    </citation>
    <scope>NUCLEOTIDE SEQUENCE</scope>
</reference>
<proteinExistence type="predicted"/>
<gene>
    <name evidence="1" type="ORF">LCGC14_2867270</name>
</gene>
<dbReference type="AlphaFoldDB" id="A0A0F8Y3T5"/>
<protein>
    <recommendedName>
        <fullName evidence="2">DUF2723 domain-containing protein</fullName>
    </recommendedName>
</protein>
<evidence type="ECO:0000313" key="1">
    <source>
        <dbReference type="EMBL" id="KKK76082.1"/>
    </source>
</evidence>
<accession>A0A0F8Y3T5</accession>
<organism evidence="1">
    <name type="scientific">marine sediment metagenome</name>
    <dbReference type="NCBI Taxonomy" id="412755"/>
    <lineage>
        <taxon>unclassified sequences</taxon>
        <taxon>metagenomes</taxon>
        <taxon>ecological metagenomes</taxon>
    </lineage>
</organism>
<dbReference type="PANTHER" id="PTHR16214">
    <property type="entry name" value="TRANSMEMBRANE PROTEIN 260"/>
    <property type="match status" value="1"/>
</dbReference>
<evidence type="ECO:0008006" key="2">
    <source>
        <dbReference type="Google" id="ProtNLM"/>
    </source>
</evidence>
<feature type="non-terminal residue" evidence="1">
    <location>
        <position position="393"/>
    </location>
</feature>
<sequence length="393" mass="45601">VATLACLMLVPVILAKENWDDHDRSDRYTTRDFAYNYLASCAPNSILFTNGDNDTFPLWYLQEVEGVRTDVRVVNLSYLGADWYIQQVSRKAYDSDGVPFAMTLDQYRTGKRDFVYLVNRIDDYVDLGEAMAFLRSEDPRTKSLGNNRDRIDYIPASKFIIPIDSSHIIETGTVRPELAELIEPAIRWEITSSSIRKNEMMVLDLLDNNNWERPVYYAVTVSRDLYMNLQDYFQLQGLAYRVVPIKHTSVQGQLGSVDIDILFDNMVNKFRWGGISDPSVYLDENIKRMLINFRNNFGRLASECLVQGDTVKAKVALDRCMEVIPREAAPFDYFMIPIIEAYYRLGETELANSFLSELSDITEEDLRYFISFDRKHNALLDYDKQIRMHTMQE</sequence>
<feature type="non-terminal residue" evidence="1">
    <location>
        <position position="1"/>
    </location>
</feature>
<dbReference type="InterPro" id="IPR052724">
    <property type="entry name" value="GT117_domain-containing"/>
</dbReference>
<dbReference type="EMBL" id="LAZR01055567">
    <property type="protein sequence ID" value="KKK76082.1"/>
    <property type="molecule type" value="Genomic_DNA"/>
</dbReference>